<protein>
    <submittedName>
        <fullName evidence="2">Uncharacterized protein</fullName>
    </submittedName>
</protein>
<organism evidence="2 3">
    <name type="scientific">Paenibacillus mendelii</name>
    <dbReference type="NCBI Taxonomy" id="206163"/>
    <lineage>
        <taxon>Bacteria</taxon>
        <taxon>Bacillati</taxon>
        <taxon>Bacillota</taxon>
        <taxon>Bacilli</taxon>
        <taxon>Bacillales</taxon>
        <taxon>Paenibacillaceae</taxon>
        <taxon>Paenibacillus</taxon>
    </lineage>
</organism>
<comment type="caution">
    <text evidence="2">The sequence shown here is derived from an EMBL/GenBank/DDBJ whole genome shotgun (WGS) entry which is preliminary data.</text>
</comment>
<reference evidence="2 3" key="1">
    <citation type="submission" date="2024-09" db="EMBL/GenBank/DDBJ databases">
        <authorList>
            <person name="Sun Q."/>
            <person name="Mori K."/>
        </authorList>
    </citation>
    <scope>NUCLEOTIDE SEQUENCE [LARGE SCALE GENOMIC DNA]</scope>
    <source>
        <strain evidence="2 3">CCM 4839</strain>
    </source>
</reference>
<keyword evidence="3" id="KW-1185">Reference proteome</keyword>
<proteinExistence type="predicted"/>
<feature type="region of interest" description="Disordered" evidence="1">
    <location>
        <begin position="1"/>
        <end position="24"/>
    </location>
</feature>
<accession>A0ABV6JE53</accession>
<dbReference type="EMBL" id="JBHLVF010000040">
    <property type="protein sequence ID" value="MFC0394174.1"/>
    <property type="molecule type" value="Genomic_DNA"/>
</dbReference>
<evidence type="ECO:0000313" key="2">
    <source>
        <dbReference type="EMBL" id="MFC0394174.1"/>
    </source>
</evidence>
<dbReference type="RefSeq" id="WP_204822239.1">
    <property type="nucleotide sequence ID" value="NZ_JANHOF010000021.1"/>
</dbReference>
<dbReference type="Proteomes" id="UP001589818">
    <property type="component" value="Unassembled WGS sequence"/>
</dbReference>
<evidence type="ECO:0000313" key="3">
    <source>
        <dbReference type="Proteomes" id="UP001589818"/>
    </source>
</evidence>
<gene>
    <name evidence="2" type="ORF">ACFFJ8_22755</name>
</gene>
<sequence>MKNMTKLRVYDSSTPKRLPQGSRHCANGSLVKQEIENEQHGMSGAGDVLRAAAPEIWEDIYWRDNNDSRRITTTFCLNFFHEWLMLSMKENPKVA</sequence>
<evidence type="ECO:0000256" key="1">
    <source>
        <dbReference type="SAM" id="MobiDB-lite"/>
    </source>
</evidence>
<name>A0ABV6JE53_9BACL</name>